<comment type="caution">
    <text evidence="5">The sequence shown here is derived from an EMBL/GenBank/DDBJ whole genome shotgun (WGS) entry which is preliminary data.</text>
</comment>
<keyword evidence="2" id="KW-1015">Disulfide bond</keyword>
<comment type="similarity">
    <text evidence="1">Belongs to the peptidase S1 family.</text>
</comment>
<feature type="chain" id="PRO_5039509852" evidence="3">
    <location>
        <begin position="24"/>
        <end position="246"/>
    </location>
</feature>
<evidence type="ECO:0000259" key="4">
    <source>
        <dbReference type="PROSITE" id="PS50240"/>
    </source>
</evidence>
<dbReference type="GO" id="GO:0006508">
    <property type="term" value="P:proteolysis"/>
    <property type="evidence" value="ECO:0007669"/>
    <property type="project" value="UniProtKB-KW"/>
</dbReference>
<dbReference type="PANTHER" id="PTHR24276:SF91">
    <property type="entry name" value="AT26814P-RELATED"/>
    <property type="match status" value="1"/>
</dbReference>
<name>A0A5D3FWV8_9ACTN</name>
<evidence type="ECO:0000313" key="5">
    <source>
        <dbReference type="EMBL" id="TYK52538.1"/>
    </source>
</evidence>
<dbReference type="GO" id="GO:0004252">
    <property type="term" value="F:serine-type endopeptidase activity"/>
    <property type="evidence" value="ECO:0007669"/>
    <property type="project" value="InterPro"/>
</dbReference>
<evidence type="ECO:0000256" key="1">
    <source>
        <dbReference type="ARBA" id="ARBA00007664"/>
    </source>
</evidence>
<dbReference type="PANTHER" id="PTHR24276">
    <property type="entry name" value="POLYSERASE-RELATED"/>
    <property type="match status" value="1"/>
</dbReference>
<dbReference type="CDD" id="cd00190">
    <property type="entry name" value="Tryp_SPc"/>
    <property type="match status" value="1"/>
</dbReference>
<dbReference type="InterPro" id="IPR050430">
    <property type="entry name" value="Peptidase_S1"/>
</dbReference>
<dbReference type="InterPro" id="IPR043504">
    <property type="entry name" value="Peptidase_S1_PA_chymotrypsin"/>
</dbReference>
<keyword evidence="5" id="KW-0645">Protease</keyword>
<protein>
    <submittedName>
        <fullName evidence="5">Serine protease</fullName>
    </submittedName>
</protein>
<dbReference type="PRINTS" id="PR00722">
    <property type="entry name" value="CHYMOTRYPSIN"/>
</dbReference>
<dbReference type="SUPFAM" id="SSF50494">
    <property type="entry name" value="Trypsin-like serine proteases"/>
    <property type="match status" value="1"/>
</dbReference>
<dbReference type="AlphaFoldDB" id="A0A5D3FWV8"/>
<dbReference type="Proteomes" id="UP000323505">
    <property type="component" value="Unassembled WGS sequence"/>
</dbReference>
<dbReference type="PROSITE" id="PS50240">
    <property type="entry name" value="TRYPSIN_DOM"/>
    <property type="match status" value="1"/>
</dbReference>
<organism evidence="5 6">
    <name type="scientific">Actinomadura decatromicini</name>
    <dbReference type="NCBI Taxonomy" id="2604572"/>
    <lineage>
        <taxon>Bacteria</taxon>
        <taxon>Bacillati</taxon>
        <taxon>Actinomycetota</taxon>
        <taxon>Actinomycetes</taxon>
        <taxon>Streptosporangiales</taxon>
        <taxon>Thermomonosporaceae</taxon>
        <taxon>Actinomadura</taxon>
    </lineage>
</organism>
<dbReference type="Gene3D" id="2.40.10.10">
    <property type="entry name" value="Trypsin-like serine proteases"/>
    <property type="match status" value="1"/>
</dbReference>
<evidence type="ECO:0000313" key="6">
    <source>
        <dbReference type="Proteomes" id="UP000323505"/>
    </source>
</evidence>
<evidence type="ECO:0000256" key="3">
    <source>
        <dbReference type="SAM" id="SignalP"/>
    </source>
</evidence>
<dbReference type="EMBL" id="VSRQ01000001">
    <property type="protein sequence ID" value="TYK52538.1"/>
    <property type="molecule type" value="Genomic_DNA"/>
</dbReference>
<keyword evidence="5" id="KW-0378">Hydrolase</keyword>
<gene>
    <name evidence="5" type="ORF">FXF68_01825</name>
</gene>
<keyword evidence="3" id="KW-0732">Signal</keyword>
<dbReference type="InterPro" id="IPR001254">
    <property type="entry name" value="Trypsin_dom"/>
</dbReference>
<dbReference type="SMART" id="SM00020">
    <property type="entry name" value="Tryp_SPc"/>
    <property type="match status" value="1"/>
</dbReference>
<dbReference type="InterPro" id="IPR009003">
    <property type="entry name" value="Peptidase_S1_PA"/>
</dbReference>
<keyword evidence="6" id="KW-1185">Reference proteome</keyword>
<accession>A0A5D3FWV8</accession>
<evidence type="ECO:0000256" key="2">
    <source>
        <dbReference type="ARBA" id="ARBA00023157"/>
    </source>
</evidence>
<dbReference type="InterPro" id="IPR001314">
    <property type="entry name" value="Peptidase_S1A"/>
</dbReference>
<proteinExistence type="inferred from homology"/>
<feature type="domain" description="Peptidase S1" evidence="4">
    <location>
        <begin position="36"/>
        <end position="239"/>
    </location>
</feature>
<reference evidence="5 6" key="1">
    <citation type="submission" date="2019-08" db="EMBL/GenBank/DDBJ databases">
        <title>Actinomadura sp. nov. CYP1-5 isolated from mountain soil.</title>
        <authorList>
            <person name="Songsumanus A."/>
            <person name="Kuncharoen N."/>
            <person name="Kudo T."/>
            <person name="Yuki M."/>
            <person name="Igarashi Y."/>
            <person name="Tanasupawat S."/>
        </authorList>
    </citation>
    <scope>NUCLEOTIDE SEQUENCE [LARGE SCALE GENOMIC DNA]</scope>
    <source>
        <strain evidence="5 6">CYP1-5</strain>
    </source>
</reference>
<dbReference type="Pfam" id="PF00089">
    <property type="entry name" value="Trypsin"/>
    <property type="match status" value="1"/>
</dbReference>
<sequence length="246" mass="24991">MRKRRLWAVAPIAVLTLSGTSVAAAGAEPSPPRTNIVGGVPATETYSFMASLQEGGQHGCGGSLVAPSWVVTAEHCGQPEQVRVGTQNWNSGGEVRPVASRQVVGGDLALLKLTLPSTQKPIPIATSAPAGAATRLIGWGQTCPQPGCGQPPVQLQQLDTAIIDDAKCKDIEGATELCIDGGNGKGACYGDSGGPAVTGGPGSWQLVGATSRGDRVCAQGPSIYNDVTAYRAQILQIIGGTPAAAR</sequence>
<feature type="signal peptide" evidence="3">
    <location>
        <begin position="1"/>
        <end position="23"/>
    </location>
</feature>